<dbReference type="GO" id="GO:0016324">
    <property type="term" value="C:apical plasma membrane"/>
    <property type="evidence" value="ECO:0007669"/>
    <property type="project" value="TreeGrafter"/>
</dbReference>
<keyword evidence="7" id="KW-0677">Repeat</keyword>
<keyword evidence="2" id="KW-1003">Cell membrane</keyword>
<keyword evidence="3" id="KW-0245">EGF-like domain</keyword>
<dbReference type="GO" id="GO:0005509">
    <property type="term" value="F:calcium ion binding"/>
    <property type="evidence" value="ECO:0007669"/>
    <property type="project" value="InterPro"/>
</dbReference>
<keyword evidence="11 14" id="KW-1015">Disulfide bond</keyword>
<keyword evidence="8" id="KW-0106">Calcium</keyword>
<dbReference type="PANTHER" id="PTHR22722:SF14">
    <property type="entry name" value="MEGALIN, ISOFORM A"/>
    <property type="match status" value="1"/>
</dbReference>
<dbReference type="FunFam" id="2.10.25.10:FF:000009">
    <property type="entry name" value="Low-density lipoprotein receptor isoform 1"/>
    <property type="match status" value="1"/>
</dbReference>
<feature type="disulfide bond" evidence="14">
    <location>
        <begin position="190"/>
        <end position="208"/>
    </location>
</feature>
<feature type="domain" description="EGF-like calcium-binding" evidence="17">
    <location>
        <begin position="259"/>
        <end position="298"/>
    </location>
</feature>
<dbReference type="InterPro" id="IPR000033">
    <property type="entry name" value="LDLR_classB_rpt"/>
</dbReference>
<proteinExistence type="predicted"/>
<keyword evidence="10" id="KW-0472">Membrane</keyword>
<feature type="domain" description="EGF-like calcium-binding" evidence="17">
    <location>
        <begin position="299"/>
        <end position="339"/>
    </location>
</feature>
<gene>
    <name evidence="20" type="primary">LOC108674339</name>
</gene>
<feature type="domain" description="EGF-like" evidence="18">
    <location>
        <begin position="609"/>
        <end position="652"/>
    </location>
</feature>
<dbReference type="InterPro" id="IPR001881">
    <property type="entry name" value="EGF-like_Ca-bd_dom"/>
</dbReference>
<dbReference type="PROSITE" id="PS01187">
    <property type="entry name" value="EGF_CA"/>
    <property type="match status" value="1"/>
</dbReference>
<dbReference type="SUPFAM" id="SSF57424">
    <property type="entry name" value="LDL receptor-like module"/>
    <property type="match status" value="6"/>
</dbReference>
<dbReference type="Gene3D" id="2.10.25.10">
    <property type="entry name" value="Laminin"/>
    <property type="match status" value="3"/>
</dbReference>
<dbReference type="CDD" id="cd00054">
    <property type="entry name" value="EGF_CA"/>
    <property type="match status" value="2"/>
</dbReference>
<reference evidence="20" key="1">
    <citation type="submission" date="2025-08" db="UniProtKB">
        <authorList>
            <consortium name="RefSeq"/>
        </authorList>
    </citation>
    <scope>IDENTIFICATION</scope>
</reference>
<dbReference type="SMART" id="SM00192">
    <property type="entry name" value="LDLa"/>
    <property type="match status" value="6"/>
</dbReference>
<evidence type="ECO:0000256" key="16">
    <source>
        <dbReference type="SAM" id="MobiDB-lite"/>
    </source>
</evidence>
<evidence type="ECO:0000256" key="6">
    <source>
        <dbReference type="ARBA" id="ARBA00022729"/>
    </source>
</evidence>
<keyword evidence="6" id="KW-0732">Signal</keyword>
<dbReference type="CDD" id="cd00112">
    <property type="entry name" value="LDLa"/>
    <property type="match status" value="5"/>
</dbReference>
<feature type="disulfide bond" evidence="14">
    <location>
        <begin position="117"/>
        <end position="132"/>
    </location>
</feature>
<dbReference type="InterPro" id="IPR000742">
    <property type="entry name" value="EGF"/>
</dbReference>
<evidence type="ECO:0000256" key="5">
    <source>
        <dbReference type="ARBA" id="ARBA00022692"/>
    </source>
</evidence>
<dbReference type="InterPro" id="IPR009030">
    <property type="entry name" value="Growth_fac_rcpt_cys_sf"/>
</dbReference>
<dbReference type="InterPro" id="IPR018097">
    <property type="entry name" value="EGF_Ca-bd_CS"/>
</dbReference>
<dbReference type="Gene3D" id="4.10.400.10">
    <property type="entry name" value="Low-density Lipoprotein Receptor"/>
    <property type="match status" value="6"/>
</dbReference>
<dbReference type="GO" id="GO:0043235">
    <property type="term" value="C:receptor complex"/>
    <property type="evidence" value="ECO:0007669"/>
    <property type="project" value="TreeGrafter"/>
</dbReference>
<organism evidence="19 20">
    <name type="scientific">Hyalella azteca</name>
    <name type="common">Amphipod</name>
    <dbReference type="NCBI Taxonomy" id="294128"/>
    <lineage>
        <taxon>Eukaryota</taxon>
        <taxon>Metazoa</taxon>
        <taxon>Ecdysozoa</taxon>
        <taxon>Arthropoda</taxon>
        <taxon>Crustacea</taxon>
        <taxon>Multicrustacea</taxon>
        <taxon>Malacostraca</taxon>
        <taxon>Eumalacostraca</taxon>
        <taxon>Peracarida</taxon>
        <taxon>Amphipoda</taxon>
        <taxon>Senticaudata</taxon>
        <taxon>Talitrida</taxon>
        <taxon>Talitroidea</taxon>
        <taxon>Hyalellidae</taxon>
        <taxon>Hyalella</taxon>
    </lineage>
</organism>
<accession>A0A979FQA1</accession>
<dbReference type="PROSITE" id="PS50068">
    <property type="entry name" value="LDLRA_2"/>
    <property type="match status" value="6"/>
</dbReference>
<feature type="non-terminal residue" evidence="20">
    <location>
        <position position="657"/>
    </location>
</feature>
<dbReference type="SMART" id="SM00135">
    <property type="entry name" value="LY"/>
    <property type="match status" value="5"/>
</dbReference>
<dbReference type="InterPro" id="IPR036055">
    <property type="entry name" value="LDL_receptor-like_sf"/>
</dbReference>
<evidence type="ECO:0000313" key="20">
    <source>
        <dbReference type="RefSeq" id="XP_047738867.1"/>
    </source>
</evidence>
<dbReference type="PROSITE" id="PS01209">
    <property type="entry name" value="LDLRA_1"/>
    <property type="match status" value="2"/>
</dbReference>
<feature type="disulfide bond" evidence="14">
    <location>
        <begin position="183"/>
        <end position="195"/>
    </location>
</feature>
<dbReference type="Pfam" id="PF07645">
    <property type="entry name" value="EGF_CA"/>
    <property type="match status" value="1"/>
</dbReference>
<dbReference type="SUPFAM" id="SSF57184">
    <property type="entry name" value="Growth factor receptor domain"/>
    <property type="match status" value="1"/>
</dbReference>
<feature type="disulfide bond" evidence="14">
    <location>
        <begin position="105"/>
        <end position="123"/>
    </location>
</feature>
<keyword evidence="13" id="KW-0325">Glycoprotein</keyword>
<evidence type="ECO:0000313" key="19">
    <source>
        <dbReference type="Proteomes" id="UP000694843"/>
    </source>
</evidence>
<evidence type="ECO:0000256" key="8">
    <source>
        <dbReference type="ARBA" id="ARBA00022837"/>
    </source>
</evidence>
<dbReference type="InterPro" id="IPR002172">
    <property type="entry name" value="LDrepeatLR_classA_rpt"/>
</dbReference>
<evidence type="ECO:0000256" key="4">
    <source>
        <dbReference type="ARBA" id="ARBA00022583"/>
    </source>
</evidence>
<feature type="disulfide bond" evidence="14">
    <location>
        <begin position="202"/>
        <end position="217"/>
    </location>
</feature>
<feature type="domain" description="EGF-like" evidence="18">
    <location>
        <begin position="302"/>
        <end position="339"/>
    </location>
</feature>
<dbReference type="Pfam" id="PF14670">
    <property type="entry name" value="FXa_inhibition"/>
    <property type="match status" value="1"/>
</dbReference>
<feature type="disulfide bond" evidence="14">
    <location>
        <begin position="228"/>
        <end position="246"/>
    </location>
</feature>
<feature type="repeat" description="LDL-receptor class B" evidence="15">
    <location>
        <begin position="472"/>
        <end position="515"/>
    </location>
</feature>
<evidence type="ECO:0000256" key="13">
    <source>
        <dbReference type="ARBA" id="ARBA00023180"/>
    </source>
</evidence>
<dbReference type="FunFam" id="2.120.10.30:FF:000008">
    <property type="entry name" value="Low-density lipoprotein receptor-related protein 4"/>
    <property type="match status" value="1"/>
</dbReference>
<feature type="repeat" description="LDL-receptor class B" evidence="15">
    <location>
        <begin position="385"/>
        <end position="428"/>
    </location>
</feature>
<keyword evidence="12 20" id="KW-0675">Receptor</keyword>
<evidence type="ECO:0000256" key="3">
    <source>
        <dbReference type="ARBA" id="ARBA00022536"/>
    </source>
</evidence>
<evidence type="ECO:0000259" key="17">
    <source>
        <dbReference type="SMART" id="SM00179"/>
    </source>
</evidence>
<keyword evidence="4" id="KW-0254">Endocytosis</keyword>
<feature type="repeat" description="LDL-receptor class B" evidence="15">
    <location>
        <begin position="516"/>
        <end position="560"/>
    </location>
</feature>
<dbReference type="InterPro" id="IPR023415">
    <property type="entry name" value="LDLR_class-A_CS"/>
</dbReference>
<dbReference type="InterPro" id="IPR011042">
    <property type="entry name" value="6-blade_b-propeller_TolB-like"/>
</dbReference>
<dbReference type="InterPro" id="IPR051221">
    <property type="entry name" value="LDLR-related"/>
</dbReference>
<keyword evidence="20" id="KW-0449">Lipoprotein</keyword>
<dbReference type="GO" id="GO:0006898">
    <property type="term" value="P:receptor-mediated endocytosis"/>
    <property type="evidence" value="ECO:0007669"/>
    <property type="project" value="TreeGrafter"/>
</dbReference>
<sequence length="657" mass="71710">NQDNPRNPTSHQDPSRNPTSNPKTPGLSQLCIPLNWVCDGEKDCADGSDERYCNATCTQDQFTCATGKCISLQWRCDGDTDCGDADLSDEQACAPTVCKPSEVQCMDGTCIQSKWLCDGEPDCQDGWDEQNCTGGAVAAPGCKEDEVRCPKEATCLKYQYLCDGDQDCAGGWDEGDDVCRGRCAASQFRCADDVCIAAALRCDGRADCARGDDEVGCPGPRCNGTFECGDGSCVSLDRVCDGRQDCPPHPDGGDEASCGVNECLVGNGGCDQLCIDTPVGYHCDCRPGYHLVHGTQCVDVDECVAPGTCSQVCTNTPGSYKCTCVAGYQRDLQVPATCKAVEGHASLLLAHHQDIRKISLDHMEVTAIVNATRGATALDFVFKTGMIFWTDMRDKCIYKAPIDEGAKKEVVIQDDVTTSDGLAVDWIYNHLYWTNSQLDTIELSDLAGGMRKTLLRDDIDEPRAIALYPLEGWLFWTDWGRRPKIERAGMDGTHRQAIVTDRIRWPNALTLDLVLHKLCWADSKEHSINCADFDGANRRTVLHSPEALPHPFSLTVWEDTLFWTDWTKEAVLSTNKFTGGNLSTIAHLHAIPMTVHVYHSYRQPNSTNHCTPLNGLCTHLCLPAPQINARSPKITCACPDGLTLMSDGLTCELSGEA</sequence>
<dbReference type="Gene3D" id="2.120.10.30">
    <property type="entry name" value="TolB, C-terminal domain"/>
    <property type="match status" value="1"/>
</dbReference>
<dbReference type="KEGG" id="hazt:108674339"/>
<feature type="domain" description="EGF-like" evidence="18">
    <location>
        <begin position="92"/>
        <end position="133"/>
    </location>
</feature>
<dbReference type="RefSeq" id="XP_047738867.1">
    <property type="nucleotide sequence ID" value="XM_047882911.1"/>
</dbReference>
<keyword evidence="5" id="KW-0812">Transmembrane</keyword>
<feature type="disulfide bond" evidence="14">
    <location>
        <begin position="38"/>
        <end position="53"/>
    </location>
</feature>
<dbReference type="SUPFAM" id="SSF63825">
    <property type="entry name" value="YWTD domain"/>
    <property type="match status" value="1"/>
</dbReference>
<dbReference type="PRINTS" id="PR00261">
    <property type="entry name" value="LDLRECEPTOR"/>
</dbReference>
<feature type="domain" description="EGF-like" evidence="18">
    <location>
        <begin position="262"/>
        <end position="298"/>
    </location>
</feature>
<dbReference type="PANTHER" id="PTHR22722">
    <property type="entry name" value="LOW-DENSITY LIPOPROTEIN RECEPTOR-RELATED PROTEIN 2-RELATED"/>
    <property type="match status" value="1"/>
</dbReference>
<dbReference type="Proteomes" id="UP000694843">
    <property type="component" value="Unplaced"/>
</dbReference>
<dbReference type="GO" id="GO:0042562">
    <property type="term" value="F:hormone binding"/>
    <property type="evidence" value="ECO:0007669"/>
    <property type="project" value="TreeGrafter"/>
</dbReference>
<feature type="non-terminal residue" evidence="20">
    <location>
        <position position="1"/>
    </location>
</feature>
<dbReference type="GeneID" id="108674339"/>
<keyword evidence="19" id="KW-1185">Reference proteome</keyword>
<evidence type="ECO:0000256" key="7">
    <source>
        <dbReference type="ARBA" id="ARBA00022737"/>
    </source>
</evidence>
<evidence type="ECO:0000256" key="10">
    <source>
        <dbReference type="ARBA" id="ARBA00023136"/>
    </source>
</evidence>
<dbReference type="SMART" id="SM00179">
    <property type="entry name" value="EGF_CA"/>
    <property type="match status" value="2"/>
</dbReference>
<feature type="disulfide bond" evidence="14">
    <location>
        <begin position="64"/>
        <end position="82"/>
    </location>
</feature>
<name>A0A979FQA1_HYAAZ</name>
<evidence type="ECO:0000256" key="12">
    <source>
        <dbReference type="ARBA" id="ARBA00023170"/>
    </source>
</evidence>
<protein>
    <submittedName>
        <fullName evidence="20">Low-density lipoprotein receptor</fullName>
    </submittedName>
</protein>
<feature type="region of interest" description="Disordered" evidence="16">
    <location>
        <begin position="1"/>
        <end position="27"/>
    </location>
</feature>
<comment type="caution">
    <text evidence="14">Lacks conserved residue(s) required for the propagation of feature annotation.</text>
</comment>
<evidence type="ECO:0000256" key="15">
    <source>
        <dbReference type="PROSITE-ProRule" id="PRU00461"/>
    </source>
</evidence>
<evidence type="ECO:0000256" key="9">
    <source>
        <dbReference type="ARBA" id="ARBA00022989"/>
    </source>
</evidence>
<dbReference type="InterPro" id="IPR000152">
    <property type="entry name" value="EGF-type_Asp/Asn_hydroxyl_site"/>
</dbReference>
<dbReference type="OMA" id="WTDSIFG"/>
<evidence type="ECO:0000256" key="14">
    <source>
        <dbReference type="PROSITE-ProRule" id="PRU00124"/>
    </source>
</evidence>
<feature type="repeat" description="LDL-receptor class B" evidence="15">
    <location>
        <begin position="429"/>
        <end position="471"/>
    </location>
</feature>
<dbReference type="InterPro" id="IPR049883">
    <property type="entry name" value="NOTCH1_EGF-like"/>
</dbReference>
<evidence type="ECO:0000259" key="18">
    <source>
        <dbReference type="SMART" id="SM00181"/>
    </source>
</evidence>
<evidence type="ECO:0000256" key="1">
    <source>
        <dbReference type="ARBA" id="ARBA00004251"/>
    </source>
</evidence>
<dbReference type="SMART" id="SM00181">
    <property type="entry name" value="EGF"/>
    <property type="match status" value="4"/>
</dbReference>
<keyword evidence="9" id="KW-1133">Transmembrane helix</keyword>
<dbReference type="Pfam" id="PF00058">
    <property type="entry name" value="Ldl_recept_b"/>
    <property type="match status" value="3"/>
</dbReference>
<evidence type="ECO:0000256" key="2">
    <source>
        <dbReference type="ARBA" id="ARBA00022475"/>
    </source>
</evidence>
<feature type="disulfide bond" evidence="14">
    <location>
        <begin position="57"/>
        <end position="69"/>
    </location>
</feature>
<feature type="disulfide bond" evidence="14">
    <location>
        <begin position="98"/>
        <end position="110"/>
    </location>
</feature>
<dbReference type="Pfam" id="PF00057">
    <property type="entry name" value="Ldl_recept_a"/>
    <property type="match status" value="5"/>
</dbReference>
<evidence type="ECO:0000256" key="11">
    <source>
        <dbReference type="ARBA" id="ARBA00023157"/>
    </source>
</evidence>
<dbReference type="PROSITE" id="PS00010">
    <property type="entry name" value="ASX_HYDROXYL"/>
    <property type="match status" value="2"/>
</dbReference>
<dbReference type="AlphaFoldDB" id="A0A979FQA1"/>
<dbReference type="PROSITE" id="PS51120">
    <property type="entry name" value="LDLRB"/>
    <property type="match status" value="4"/>
</dbReference>
<dbReference type="OrthoDB" id="664115at2759"/>
<comment type="subcellular location">
    <subcellularLocation>
        <location evidence="1">Cell membrane</location>
        <topology evidence="1">Single-pass type I membrane protein</topology>
    </subcellularLocation>
</comment>